<evidence type="ECO:0000256" key="7">
    <source>
        <dbReference type="ARBA" id="ARBA00022642"/>
    </source>
</evidence>
<dbReference type="PANTHER" id="PTHR42716:SF2">
    <property type="entry name" value="L-ASPARTATE OXIDASE, CHLOROPLASTIC"/>
    <property type="match status" value="1"/>
</dbReference>
<evidence type="ECO:0000256" key="12">
    <source>
        <dbReference type="RuleBase" id="RU362049"/>
    </source>
</evidence>
<dbReference type="Gene3D" id="3.50.50.60">
    <property type="entry name" value="FAD/NAD(P)-binding domain"/>
    <property type="match status" value="1"/>
</dbReference>
<dbReference type="InterPro" id="IPR037099">
    <property type="entry name" value="Fum_R/Succ_DH_flav-like_C_sf"/>
</dbReference>
<keyword evidence="9 12" id="KW-0560">Oxidoreductase</keyword>
<comment type="pathway">
    <text evidence="2 12">Cofactor biosynthesis; NAD(+) biosynthesis; iminoaspartate from L-aspartate (oxidase route): step 1/1.</text>
</comment>
<evidence type="ECO:0000256" key="4">
    <source>
        <dbReference type="ARBA" id="ARBA00012173"/>
    </source>
</evidence>
<protein>
    <recommendedName>
        <fullName evidence="5 11">L-aspartate oxidase</fullName>
        <ecNumber evidence="4 11">1.4.3.16</ecNumber>
    </recommendedName>
</protein>
<evidence type="ECO:0000256" key="10">
    <source>
        <dbReference type="ARBA" id="ARBA00048305"/>
    </source>
</evidence>
<keyword evidence="8 12" id="KW-0274">FAD</keyword>
<keyword evidence="6 12" id="KW-0285">Flavoprotein</keyword>
<sequence>MNTDILIIGSGIAALQLATKLDSQYNVTIITKGKINDSNSYLAQGGVAAAIDQSDDVLSHAFDTLKAGEYYNLPSVVKYITKMAPRVVHELIDQGMTFDQIGHKLILGKEGAHQHRRIVHAGGDATGKHLTESLTNQLSEQVTIYENSFVYELLMDHIQQKCCGAAFVDAKGKKQLVHAKYTVLATGGCGALYQYTSNHPMALGDGVVLAQQAGAKISDLEFIQFHPTLLYMNSNTYGLISEAVRGEGATLINQNGIPIMEGVHPFKDLAPRHIVAQTIYNHRLKGDEIYLSIKQINQFQNRFPSISQLCTKYSIDLHDGLIPVTPGAHFMIGGVETDIKGETNVQNLYCIGEVANTRLHGANRLASNSLLEGLVMGHELASHLNKQPKAQKPEPIAPSSNLTIPKLPNLKHLQKSMMKNVGIVRRREQLTIQLNWLQSSLQSKLQTNLDLESFNNFIAYQMAYLITQSALKRHDSLGCHQMAEDVSSINTTESREYVEQV</sequence>
<comment type="cofactor">
    <cofactor evidence="1 12">
        <name>FAD</name>
        <dbReference type="ChEBI" id="CHEBI:57692"/>
    </cofactor>
</comment>
<dbReference type="InterPro" id="IPR003953">
    <property type="entry name" value="FAD-dep_OxRdtase_2_FAD-bd"/>
</dbReference>
<dbReference type="InterPro" id="IPR027477">
    <property type="entry name" value="Succ_DH/fumarate_Rdtase_cat_sf"/>
</dbReference>
<dbReference type="Gene3D" id="1.20.58.100">
    <property type="entry name" value="Fumarate reductase/succinate dehydrogenase flavoprotein-like, C-terminal domain"/>
    <property type="match status" value="1"/>
</dbReference>
<dbReference type="NCBIfam" id="TIGR00551">
    <property type="entry name" value="nadB"/>
    <property type="match status" value="1"/>
</dbReference>
<comment type="catalytic activity">
    <reaction evidence="10">
        <text>L-aspartate + O2 = iminosuccinate + H2O2</text>
        <dbReference type="Rhea" id="RHEA:25876"/>
        <dbReference type="ChEBI" id="CHEBI:15379"/>
        <dbReference type="ChEBI" id="CHEBI:16240"/>
        <dbReference type="ChEBI" id="CHEBI:29991"/>
        <dbReference type="ChEBI" id="CHEBI:77875"/>
        <dbReference type="EC" id="1.4.3.16"/>
    </reaction>
    <physiologicalReaction direction="left-to-right" evidence="10">
        <dbReference type="Rhea" id="RHEA:25877"/>
    </physiologicalReaction>
</comment>
<comment type="subcellular location">
    <subcellularLocation>
        <location evidence="12">Cytoplasm</location>
    </subcellularLocation>
</comment>
<feature type="domain" description="FAD-dependent oxidoreductase 2 FAD-binding" evidence="13">
    <location>
        <begin position="4"/>
        <end position="370"/>
    </location>
</feature>
<dbReference type="SUPFAM" id="SSF51905">
    <property type="entry name" value="FAD/NAD(P)-binding domain"/>
    <property type="match status" value="1"/>
</dbReference>
<comment type="similarity">
    <text evidence="3 12">Belongs to the FAD-dependent oxidoreductase 2 family. NadB subfamily.</text>
</comment>
<gene>
    <name evidence="14" type="ORF">J2R98_000758</name>
</gene>
<keyword evidence="7 12" id="KW-0662">Pyridine nucleotide biosynthesis</keyword>
<evidence type="ECO:0000256" key="11">
    <source>
        <dbReference type="NCBIfam" id="TIGR00551"/>
    </source>
</evidence>
<evidence type="ECO:0000313" key="15">
    <source>
        <dbReference type="Proteomes" id="UP001236723"/>
    </source>
</evidence>
<dbReference type="GO" id="GO:0008734">
    <property type="term" value="F:L-aspartate oxidase activity"/>
    <property type="evidence" value="ECO:0007669"/>
    <property type="project" value="UniProtKB-EC"/>
</dbReference>
<evidence type="ECO:0000256" key="5">
    <source>
        <dbReference type="ARBA" id="ARBA00021901"/>
    </source>
</evidence>
<dbReference type="EC" id="1.4.3.16" evidence="4 11"/>
<dbReference type="SUPFAM" id="SSF56425">
    <property type="entry name" value="Succinate dehydrogenase/fumarate reductase flavoprotein, catalytic domain"/>
    <property type="match status" value="1"/>
</dbReference>
<dbReference type="EMBL" id="JAUSUP010000001">
    <property type="protein sequence ID" value="MDQ0350955.1"/>
    <property type="molecule type" value="Genomic_DNA"/>
</dbReference>
<accession>A0ABU0DR88</accession>
<dbReference type="Gene3D" id="3.90.700.10">
    <property type="entry name" value="Succinate dehydrogenase/fumarate reductase flavoprotein, catalytic domain"/>
    <property type="match status" value="1"/>
</dbReference>
<evidence type="ECO:0000259" key="13">
    <source>
        <dbReference type="Pfam" id="PF00890"/>
    </source>
</evidence>
<dbReference type="PANTHER" id="PTHR42716">
    <property type="entry name" value="L-ASPARTATE OXIDASE"/>
    <property type="match status" value="1"/>
</dbReference>
<dbReference type="Pfam" id="PF00890">
    <property type="entry name" value="FAD_binding_2"/>
    <property type="match status" value="1"/>
</dbReference>
<comment type="caution">
    <text evidence="14">The sequence shown here is derived from an EMBL/GenBank/DDBJ whole genome shotgun (WGS) entry which is preliminary data.</text>
</comment>
<comment type="function">
    <text evidence="12">Catalyzes the oxidation of L-aspartate to iminoaspartate.</text>
</comment>
<name>A0ABU0DR88_9BACI</name>
<dbReference type="InterPro" id="IPR036188">
    <property type="entry name" value="FAD/NAD-bd_sf"/>
</dbReference>
<evidence type="ECO:0000256" key="9">
    <source>
        <dbReference type="ARBA" id="ARBA00023002"/>
    </source>
</evidence>
<evidence type="ECO:0000256" key="1">
    <source>
        <dbReference type="ARBA" id="ARBA00001974"/>
    </source>
</evidence>
<evidence type="ECO:0000256" key="6">
    <source>
        <dbReference type="ARBA" id="ARBA00022630"/>
    </source>
</evidence>
<evidence type="ECO:0000256" key="8">
    <source>
        <dbReference type="ARBA" id="ARBA00022827"/>
    </source>
</evidence>
<evidence type="ECO:0000256" key="3">
    <source>
        <dbReference type="ARBA" id="ARBA00008562"/>
    </source>
</evidence>
<reference evidence="14 15" key="1">
    <citation type="submission" date="2023-07" db="EMBL/GenBank/DDBJ databases">
        <title>Genomic Encyclopedia of Type Strains, Phase IV (KMG-IV): sequencing the most valuable type-strain genomes for metagenomic binning, comparative biology and taxonomic classification.</title>
        <authorList>
            <person name="Goeker M."/>
        </authorList>
    </citation>
    <scope>NUCLEOTIDE SEQUENCE [LARGE SCALE GENOMIC DNA]</scope>
    <source>
        <strain evidence="14 15">DSM 15448</strain>
    </source>
</reference>
<dbReference type="RefSeq" id="WP_307066253.1">
    <property type="nucleotide sequence ID" value="NZ_JAUSUP010000001.1"/>
</dbReference>
<keyword evidence="15" id="KW-1185">Reference proteome</keyword>
<evidence type="ECO:0000313" key="14">
    <source>
        <dbReference type="EMBL" id="MDQ0350955.1"/>
    </source>
</evidence>
<proteinExistence type="inferred from homology"/>
<organism evidence="14 15">
    <name type="scientific">Alkalibacillus filiformis</name>
    <dbReference type="NCBI Taxonomy" id="200990"/>
    <lineage>
        <taxon>Bacteria</taxon>
        <taxon>Bacillati</taxon>
        <taxon>Bacillota</taxon>
        <taxon>Bacilli</taxon>
        <taxon>Bacillales</taxon>
        <taxon>Bacillaceae</taxon>
        <taxon>Alkalibacillus</taxon>
    </lineage>
</organism>
<evidence type="ECO:0000256" key="2">
    <source>
        <dbReference type="ARBA" id="ARBA00004950"/>
    </source>
</evidence>
<dbReference type="Proteomes" id="UP001236723">
    <property type="component" value="Unassembled WGS sequence"/>
</dbReference>
<dbReference type="InterPro" id="IPR005288">
    <property type="entry name" value="NadB"/>
</dbReference>
<dbReference type="SUPFAM" id="SSF46977">
    <property type="entry name" value="Succinate dehydrogenase/fumarate reductase flavoprotein C-terminal domain"/>
    <property type="match status" value="1"/>
</dbReference>